<evidence type="ECO:0000313" key="3">
    <source>
        <dbReference type="Proteomes" id="UP000828251"/>
    </source>
</evidence>
<feature type="compositionally biased region" description="Polar residues" evidence="1">
    <location>
        <begin position="98"/>
        <end position="118"/>
    </location>
</feature>
<gene>
    <name evidence="2" type="ORF">J1N35_007723</name>
</gene>
<sequence length="124" mass="13221">MSGKGQYQQNSSAHHPSLQVHFFFPDQPQPPPESTATLPLPNSHPDSGGTLLEPTDLSLEMTTAESPSSSTHRSPRSLANRIACIQAKAAATTTSSTYSLQKQTDPSNNPSKYITTTPALAACR</sequence>
<feature type="compositionally biased region" description="Polar residues" evidence="1">
    <location>
        <begin position="1"/>
        <end position="14"/>
    </location>
</feature>
<protein>
    <submittedName>
        <fullName evidence="2">Uncharacterized protein</fullName>
    </submittedName>
</protein>
<keyword evidence="3" id="KW-1185">Reference proteome</keyword>
<feature type="region of interest" description="Disordered" evidence="1">
    <location>
        <begin position="92"/>
        <end position="124"/>
    </location>
</feature>
<dbReference type="Proteomes" id="UP000828251">
    <property type="component" value="Unassembled WGS sequence"/>
</dbReference>
<dbReference type="AlphaFoldDB" id="A0A9D4AFU4"/>
<evidence type="ECO:0000313" key="2">
    <source>
        <dbReference type="EMBL" id="KAH1114345.1"/>
    </source>
</evidence>
<feature type="region of interest" description="Disordered" evidence="1">
    <location>
        <begin position="1"/>
        <end position="78"/>
    </location>
</feature>
<name>A0A9D4AFU4_9ROSI</name>
<comment type="caution">
    <text evidence="2">The sequence shown here is derived from an EMBL/GenBank/DDBJ whole genome shotgun (WGS) entry which is preliminary data.</text>
</comment>
<accession>A0A9D4AFU4</accession>
<dbReference type="EMBL" id="JAIQCV010000003">
    <property type="protein sequence ID" value="KAH1114345.1"/>
    <property type="molecule type" value="Genomic_DNA"/>
</dbReference>
<proteinExistence type="predicted"/>
<evidence type="ECO:0000256" key="1">
    <source>
        <dbReference type="SAM" id="MobiDB-lite"/>
    </source>
</evidence>
<reference evidence="2 3" key="1">
    <citation type="journal article" date="2021" name="Plant Biotechnol. J.">
        <title>Multi-omics assisted identification of the key and species-specific regulatory components of drought-tolerant mechanisms in Gossypium stocksii.</title>
        <authorList>
            <person name="Yu D."/>
            <person name="Ke L."/>
            <person name="Zhang D."/>
            <person name="Wu Y."/>
            <person name="Sun Y."/>
            <person name="Mei J."/>
            <person name="Sun J."/>
            <person name="Sun Y."/>
        </authorList>
    </citation>
    <scope>NUCLEOTIDE SEQUENCE [LARGE SCALE GENOMIC DNA]</scope>
    <source>
        <strain evidence="3">cv. E1</strain>
        <tissue evidence="2">Leaf</tissue>
    </source>
</reference>
<organism evidence="2 3">
    <name type="scientific">Gossypium stocksii</name>
    <dbReference type="NCBI Taxonomy" id="47602"/>
    <lineage>
        <taxon>Eukaryota</taxon>
        <taxon>Viridiplantae</taxon>
        <taxon>Streptophyta</taxon>
        <taxon>Embryophyta</taxon>
        <taxon>Tracheophyta</taxon>
        <taxon>Spermatophyta</taxon>
        <taxon>Magnoliopsida</taxon>
        <taxon>eudicotyledons</taxon>
        <taxon>Gunneridae</taxon>
        <taxon>Pentapetalae</taxon>
        <taxon>rosids</taxon>
        <taxon>malvids</taxon>
        <taxon>Malvales</taxon>
        <taxon>Malvaceae</taxon>
        <taxon>Malvoideae</taxon>
        <taxon>Gossypium</taxon>
    </lineage>
</organism>